<dbReference type="EMBL" id="FOQA01000004">
    <property type="protein sequence ID" value="SFH90763.1"/>
    <property type="molecule type" value="Genomic_DNA"/>
</dbReference>
<keyword evidence="7" id="KW-0479">Metal-binding</keyword>
<keyword evidence="5 8" id="KW-1133">Transmembrane helix</keyword>
<feature type="binding site" evidence="7">
    <location>
        <position position="190"/>
    </location>
    <ligand>
        <name>Zn(2+)</name>
        <dbReference type="ChEBI" id="CHEBI:29105"/>
    </ligand>
</feature>
<evidence type="ECO:0000256" key="3">
    <source>
        <dbReference type="ARBA" id="ARBA00022475"/>
    </source>
</evidence>
<organism evidence="9 10">
    <name type="scientific">Tindallia magadiensis</name>
    <dbReference type="NCBI Taxonomy" id="69895"/>
    <lineage>
        <taxon>Bacteria</taxon>
        <taxon>Bacillati</taxon>
        <taxon>Bacillota</taxon>
        <taxon>Clostridia</taxon>
        <taxon>Peptostreptococcales</taxon>
        <taxon>Tindalliaceae</taxon>
        <taxon>Tindallia</taxon>
    </lineage>
</organism>
<dbReference type="InterPro" id="IPR004254">
    <property type="entry name" value="AdipoR/HlyIII-related"/>
</dbReference>
<dbReference type="GO" id="GO:0005886">
    <property type="term" value="C:plasma membrane"/>
    <property type="evidence" value="ECO:0007669"/>
    <property type="project" value="UniProtKB-SubCell"/>
</dbReference>
<keyword evidence="4 8" id="KW-0812">Transmembrane</keyword>
<dbReference type="Proteomes" id="UP000199287">
    <property type="component" value="Unassembled WGS sequence"/>
</dbReference>
<proteinExistence type="inferred from homology"/>
<dbReference type="PANTHER" id="PTHR20855:SF3">
    <property type="entry name" value="LD03007P"/>
    <property type="match status" value="1"/>
</dbReference>
<feature type="transmembrane region" description="Helical" evidence="8">
    <location>
        <begin position="34"/>
        <end position="56"/>
    </location>
</feature>
<dbReference type="NCBIfam" id="TIGR01065">
    <property type="entry name" value="hlyIII"/>
    <property type="match status" value="1"/>
</dbReference>
<keyword evidence="7" id="KW-0862">Zinc</keyword>
<comment type="subcellular location">
    <subcellularLocation>
        <location evidence="1">Cell membrane</location>
        <topology evidence="1">Multi-pass membrane protein</topology>
    </subcellularLocation>
</comment>
<evidence type="ECO:0000313" key="10">
    <source>
        <dbReference type="Proteomes" id="UP000199287"/>
    </source>
</evidence>
<gene>
    <name evidence="9" type="ORF">SAMN05192551_104131</name>
</gene>
<keyword evidence="3" id="KW-1003">Cell membrane</keyword>
<evidence type="ECO:0000256" key="8">
    <source>
        <dbReference type="SAM" id="Phobius"/>
    </source>
</evidence>
<evidence type="ECO:0000256" key="6">
    <source>
        <dbReference type="ARBA" id="ARBA00023136"/>
    </source>
</evidence>
<dbReference type="OrthoDB" id="9813689at2"/>
<dbReference type="GO" id="GO:0140911">
    <property type="term" value="F:pore-forming activity"/>
    <property type="evidence" value="ECO:0007669"/>
    <property type="project" value="InterPro"/>
</dbReference>
<feature type="transmembrane region" description="Helical" evidence="8">
    <location>
        <begin position="76"/>
        <end position="94"/>
    </location>
</feature>
<name>A0A1I3DVU0_9FIRM</name>
<evidence type="ECO:0000313" key="9">
    <source>
        <dbReference type="EMBL" id="SFH90763.1"/>
    </source>
</evidence>
<evidence type="ECO:0000256" key="4">
    <source>
        <dbReference type="ARBA" id="ARBA00022692"/>
    </source>
</evidence>
<evidence type="ECO:0000256" key="2">
    <source>
        <dbReference type="ARBA" id="ARBA00008488"/>
    </source>
</evidence>
<feature type="transmembrane region" description="Helical" evidence="8">
    <location>
        <begin position="126"/>
        <end position="146"/>
    </location>
</feature>
<sequence>MNSTERISFYTHLGGAVAAAVGAIILLFQAREQFSYRLLALIYGASVTFLFTASSLYHYHKKEEGESSFWRKLDHFAIFVMIAGTYTPVVWAYLSGGLKWSILIFQWSLVLTGFFFKFFYLKAPRLLYTAIYLLMGWSAIFTIRPLMLAMNLSSIVMLFAGGISFTIGAIFYALKKPVITPGFGFHEIFHIFILAGGVFHYFLVFLAIR</sequence>
<dbReference type="InterPro" id="IPR005744">
    <property type="entry name" value="Hy-lIII"/>
</dbReference>
<dbReference type="Pfam" id="PF03006">
    <property type="entry name" value="HlyIII"/>
    <property type="match status" value="1"/>
</dbReference>
<feature type="transmembrane region" description="Helical" evidence="8">
    <location>
        <begin position="152"/>
        <end position="174"/>
    </location>
</feature>
<dbReference type="PANTHER" id="PTHR20855">
    <property type="entry name" value="ADIPOR/PROGESTIN RECEPTOR-RELATED"/>
    <property type="match status" value="1"/>
</dbReference>
<comment type="similarity">
    <text evidence="2">Belongs to the UPF0073 (Hly-III) family.</text>
</comment>
<dbReference type="RefSeq" id="WP_093371554.1">
    <property type="nucleotide sequence ID" value="NZ_FOQA01000004.1"/>
</dbReference>
<evidence type="ECO:0000256" key="5">
    <source>
        <dbReference type="ARBA" id="ARBA00022989"/>
    </source>
</evidence>
<dbReference type="GO" id="GO:0046872">
    <property type="term" value="F:metal ion binding"/>
    <property type="evidence" value="ECO:0007669"/>
    <property type="project" value="UniProtKB-KW"/>
</dbReference>
<feature type="transmembrane region" description="Helical" evidence="8">
    <location>
        <begin position="7"/>
        <end position="28"/>
    </location>
</feature>
<accession>A0A1I3DVU0</accession>
<feature type="transmembrane region" description="Helical" evidence="8">
    <location>
        <begin position="186"/>
        <end position="208"/>
    </location>
</feature>
<feature type="binding site" evidence="7">
    <location>
        <position position="58"/>
    </location>
    <ligand>
        <name>Zn(2+)</name>
        <dbReference type="ChEBI" id="CHEBI:29105"/>
    </ligand>
</feature>
<reference evidence="10" key="1">
    <citation type="submission" date="2016-10" db="EMBL/GenBank/DDBJ databases">
        <authorList>
            <person name="Varghese N."/>
            <person name="Submissions S."/>
        </authorList>
    </citation>
    <scope>NUCLEOTIDE SEQUENCE [LARGE SCALE GENOMIC DNA]</scope>
    <source>
        <strain evidence="10">Z-7934</strain>
    </source>
</reference>
<feature type="transmembrane region" description="Helical" evidence="8">
    <location>
        <begin position="100"/>
        <end position="119"/>
    </location>
</feature>
<dbReference type="AlphaFoldDB" id="A0A1I3DVU0"/>
<evidence type="ECO:0000256" key="7">
    <source>
        <dbReference type="PIRSR" id="PIRSR604254-1"/>
    </source>
</evidence>
<protein>
    <submittedName>
        <fullName evidence="9">Hemolysin III</fullName>
    </submittedName>
</protein>
<keyword evidence="10" id="KW-1185">Reference proteome</keyword>
<dbReference type="STRING" id="69895.SAMN05192551_104131"/>
<evidence type="ECO:0000256" key="1">
    <source>
        <dbReference type="ARBA" id="ARBA00004651"/>
    </source>
</evidence>
<feature type="binding site" evidence="7">
    <location>
        <position position="186"/>
    </location>
    <ligand>
        <name>Zn(2+)</name>
        <dbReference type="ChEBI" id="CHEBI:29105"/>
    </ligand>
</feature>
<keyword evidence="6 8" id="KW-0472">Membrane</keyword>